<evidence type="ECO:0000313" key="2">
    <source>
        <dbReference type="EMBL" id="ESK65866.1"/>
    </source>
</evidence>
<organism evidence="2 3">
    <name type="scientific">Abiotrophia defectiva ATCC 49176</name>
    <dbReference type="NCBI Taxonomy" id="592010"/>
    <lineage>
        <taxon>Bacteria</taxon>
        <taxon>Bacillati</taxon>
        <taxon>Bacillota</taxon>
        <taxon>Bacilli</taxon>
        <taxon>Lactobacillales</taxon>
        <taxon>Aerococcaceae</taxon>
        <taxon>Abiotrophia</taxon>
    </lineage>
</organism>
<dbReference type="GeneID" id="84816694"/>
<keyword evidence="1" id="KW-0812">Transmembrane</keyword>
<feature type="transmembrane region" description="Helical" evidence="1">
    <location>
        <begin position="45"/>
        <end position="64"/>
    </location>
</feature>
<dbReference type="AlphaFoldDB" id="W1Q3W7"/>
<dbReference type="STRING" id="592010.GCWU000182_000600"/>
<feature type="transmembrane region" description="Helical" evidence="1">
    <location>
        <begin position="71"/>
        <end position="89"/>
    </location>
</feature>
<dbReference type="Proteomes" id="UP000019050">
    <property type="component" value="Unassembled WGS sequence"/>
</dbReference>
<feature type="transmembrane region" description="Helical" evidence="1">
    <location>
        <begin position="177"/>
        <end position="197"/>
    </location>
</feature>
<keyword evidence="1" id="KW-0472">Membrane</keyword>
<dbReference type="RefSeq" id="WP_023391251.1">
    <property type="nucleotide sequence ID" value="NZ_KI535340.1"/>
</dbReference>
<dbReference type="HOGENOM" id="CLU_673726_0_0_9"/>
<feature type="transmembrane region" description="Helical" evidence="1">
    <location>
        <begin position="150"/>
        <end position="171"/>
    </location>
</feature>
<protein>
    <submittedName>
        <fullName evidence="2">Uncharacterized protein</fullName>
    </submittedName>
</protein>
<comment type="caution">
    <text evidence="2">The sequence shown here is derived from an EMBL/GenBank/DDBJ whole genome shotgun (WGS) entry which is preliminary data.</text>
</comment>
<evidence type="ECO:0000256" key="1">
    <source>
        <dbReference type="SAM" id="Phobius"/>
    </source>
</evidence>
<feature type="transmembrane region" description="Helical" evidence="1">
    <location>
        <begin position="109"/>
        <end position="129"/>
    </location>
</feature>
<feature type="transmembrane region" description="Helical" evidence="1">
    <location>
        <begin position="20"/>
        <end position="39"/>
    </location>
</feature>
<reference evidence="2" key="1">
    <citation type="submission" date="2013-06" db="EMBL/GenBank/DDBJ databases">
        <authorList>
            <person name="Weinstock G."/>
            <person name="Sodergren E."/>
            <person name="Clifton S."/>
            <person name="Fulton L."/>
            <person name="Fulton B."/>
            <person name="Courtney L."/>
            <person name="Fronick C."/>
            <person name="Harrison M."/>
            <person name="Strong C."/>
            <person name="Farmer C."/>
            <person name="Delahaunty K."/>
            <person name="Markovic C."/>
            <person name="Hall O."/>
            <person name="Minx P."/>
            <person name="Tomlinson C."/>
            <person name="Mitreva M."/>
            <person name="Nelson J."/>
            <person name="Hou S."/>
            <person name="Wollam A."/>
            <person name="Pepin K.H."/>
            <person name="Johnson M."/>
            <person name="Bhonagiri V."/>
            <person name="Nash W.E."/>
            <person name="Warren W."/>
            <person name="Chinwalla A."/>
            <person name="Mardis E.R."/>
            <person name="Wilson R.K."/>
        </authorList>
    </citation>
    <scope>NUCLEOTIDE SEQUENCE [LARGE SCALE GENOMIC DNA]</scope>
    <source>
        <strain evidence="2">ATCC 49176</strain>
    </source>
</reference>
<gene>
    <name evidence="2" type="ORF">GCWU000182_000600</name>
</gene>
<dbReference type="EMBL" id="ACIN03000004">
    <property type="protein sequence ID" value="ESK65866.1"/>
    <property type="molecule type" value="Genomic_DNA"/>
</dbReference>
<keyword evidence="1" id="KW-1133">Transmembrane helix</keyword>
<sequence>MQVNRSVSNQQRWLLECQLVYLLFRLSPILFGSAIFSWLSQTILGHLLLEEAIFLLPLVLTWLGYKSKQAWCHYLASAVNAGIVIYTLLSFNFQSLLAFSPLIALSNLIPKLFVSVVPMVYCAYQQFLVGRQLNKQGNQLKLVPTEGNKALNRVFLGYLFIKGWQMLILHLNYSHEPLYLLVIILCLATTYLAWWGYRHHRPDLLKRAWNLDLVYLLMAILFLIVYRIALLVIGAMIFQFLNQARDSEILANVIYSLGLSALLLIGLPTLPLFFLRKLKAGVQDYVFGVTSHYQGEEAYQLQDLDQVLTQAENLKDQSIECRMIIDEKGFLGQVGDAYWFTFSQSTGGGASAKVLRVRVQGKVPHAISSWQGVLTLRGQVGYHETDSQAIPNGWFLDADWLAFVPDKN</sequence>
<feature type="transmembrane region" description="Helical" evidence="1">
    <location>
        <begin position="253"/>
        <end position="275"/>
    </location>
</feature>
<accession>W1Q3W7</accession>
<evidence type="ECO:0000313" key="3">
    <source>
        <dbReference type="Proteomes" id="UP000019050"/>
    </source>
</evidence>
<proteinExistence type="predicted"/>
<keyword evidence="3" id="KW-1185">Reference proteome</keyword>
<name>W1Q3W7_ABIDE</name>
<feature type="transmembrane region" description="Helical" evidence="1">
    <location>
        <begin position="213"/>
        <end position="241"/>
    </location>
</feature>